<dbReference type="NCBIfam" id="NF005559">
    <property type="entry name" value="PRK07231.1"/>
    <property type="match status" value="1"/>
</dbReference>
<dbReference type="InterPro" id="IPR057326">
    <property type="entry name" value="KR_dom"/>
</dbReference>
<evidence type="ECO:0000313" key="3">
    <source>
        <dbReference type="EMBL" id="SJZ81985.1"/>
    </source>
</evidence>
<reference evidence="4" key="1">
    <citation type="submission" date="2017-02" db="EMBL/GenBank/DDBJ databases">
        <authorList>
            <person name="Varghese N."/>
            <person name="Submissions S."/>
        </authorList>
    </citation>
    <scope>NUCLEOTIDE SEQUENCE [LARGE SCALE GENOMIC DNA]</scope>
    <source>
        <strain evidence="4">ATCC 27094</strain>
    </source>
</reference>
<dbReference type="SMART" id="SM00822">
    <property type="entry name" value="PKS_KR"/>
    <property type="match status" value="1"/>
</dbReference>
<dbReference type="PROSITE" id="PS00061">
    <property type="entry name" value="ADH_SHORT"/>
    <property type="match status" value="1"/>
</dbReference>
<dbReference type="GO" id="GO:0032787">
    <property type="term" value="P:monocarboxylic acid metabolic process"/>
    <property type="evidence" value="ECO:0007669"/>
    <property type="project" value="UniProtKB-ARBA"/>
</dbReference>
<comment type="similarity">
    <text evidence="1">Belongs to the short-chain dehydrogenases/reductases (SDR) family.</text>
</comment>
<dbReference type="EMBL" id="FUWJ01000002">
    <property type="protein sequence ID" value="SJZ81985.1"/>
    <property type="molecule type" value="Genomic_DNA"/>
</dbReference>
<dbReference type="InterPro" id="IPR050259">
    <property type="entry name" value="SDR"/>
</dbReference>
<sequence length="252" mass="25854">MKLAGKVALVTGAQQGIGAAIAVALAEAGADVAVNWLDDEKAATAVVAKVEAAGRRALAVRADVAKLPDIERMVADTVRDLGAPDILVNNAGVYPRVPLLEMRESDWDIVLDVNLKAGCFATIAMAKALLAGGKKSGAVINLSSAAIRGAVRGVHYSASKGGVVSMTRALALELAPHNIRVNAIAPSLTDTAQPRYGNSDAELIEMARATIPLGGRMLTPEQIAGSAVFLASDDADAITGQVLHVNGGAYMP</sequence>
<organism evidence="3 4">
    <name type="scientific">Enhydrobacter aerosaccus</name>
    <dbReference type="NCBI Taxonomy" id="225324"/>
    <lineage>
        <taxon>Bacteria</taxon>
        <taxon>Pseudomonadati</taxon>
        <taxon>Pseudomonadota</taxon>
        <taxon>Alphaproteobacteria</taxon>
        <taxon>Hyphomicrobiales</taxon>
        <taxon>Enhydrobacter</taxon>
    </lineage>
</organism>
<name>A0A1T4NSA0_9HYPH</name>
<evidence type="ECO:0000313" key="4">
    <source>
        <dbReference type="Proteomes" id="UP000190092"/>
    </source>
</evidence>
<dbReference type="Proteomes" id="UP000190092">
    <property type="component" value="Unassembled WGS sequence"/>
</dbReference>
<dbReference type="RefSeq" id="WP_170920901.1">
    <property type="nucleotide sequence ID" value="NZ_FUWJ01000002.1"/>
</dbReference>
<dbReference type="PANTHER" id="PTHR42879">
    <property type="entry name" value="3-OXOACYL-(ACYL-CARRIER-PROTEIN) REDUCTASE"/>
    <property type="match status" value="1"/>
</dbReference>
<dbReference type="FunFam" id="3.40.50.720:FF:000084">
    <property type="entry name" value="Short-chain dehydrogenase reductase"/>
    <property type="match status" value="1"/>
</dbReference>
<dbReference type="Gene3D" id="3.40.50.720">
    <property type="entry name" value="NAD(P)-binding Rossmann-like Domain"/>
    <property type="match status" value="1"/>
</dbReference>
<dbReference type="AlphaFoldDB" id="A0A1T4NSA0"/>
<protein>
    <submittedName>
        <fullName evidence="3">3-oxoacyl-[acyl-carrier protein] reductase</fullName>
    </submittedName>
</protein>
<feature type="domain" description="Ketoreductase" evidence="2">
    <location>
        <begin position="6"/>
        <end position="187"/>
    </location>
</feature>
<gene>
    <name evidence="3" type="ORF">SAMN02745126_02418</name>
</gene>
<accession>A0A1T4NSA0</accession>
<dbReference type="PANTHER" id="PTHR42879:SF2">
    <property type="entry name" value="3-OXOACYL-[ACYL-CARRIER-PROTEIN] REDUCTASE FABG"/>
    <property type="match status" value="1"/>
</dbReference>
<evidence type="ECO:0000259" key="2">
    <source>
        <dbReference type="SMART" id="SM00822"/>
    </source>
</evidence>
<evidence type="ECO:0000256" key="1">
    <source>
        <dbReference type="ARBA" id="ARBA00006484"/>
    </source>
</evidence>
<dbReference type="STRING" id="225324.SAMN02745126_02418"/>
<dbReference type="SUPFAM" id="SSF51735">
    <property type="entry name" value="NAD(P)-binding Rossmann-fold domains"/>
    <property type="match status" value="1"/>
</dbReference>
<dbReference type="InterPro" id="IPR036291">
    <property type="entry name" value="NAD(P)-bd_dom_sf"/>
</dbReference>
<dbReference type="Pfam" id="PF13561">
    <property type="entry name" value="adh_short_C2"/>
    <property type="match status" value="1"/>
</dbReference>
<proteinExistence type="inferred from homology"/>
<keyword evidence="4" id="KW-1185">Reference proteome</keyword>
<dbReference type="InterPro" id="IPR020904">
    <property type="entry name" value="Sc_DH/Rdtase_CS"/>
</dbReference>
<dbReference type="PRINTS" id="PR00080">
    <property type="entry name" value="SDRFAMILY"/>
</dbReference>
<dbReference type="InterPro" id="IPR002347">
    <property type="entry name" value="SDR_fam"/>
</dbReference>
<dbReference type="PRINTS" id="PR00081">
    <property type="entry name" value="GDHRDH"/>
</dbReference>